<feature type="domain" description="Fungal-type protein kinase" evidence="2">
    <location>
        <begin position="777"/>
        <end position="986"/>
    </location>
</feature>
<feature type="region of interest" description="Disordered" evidence="1">
    <location>
        <begin position="1104"/>
        <end position="1168"/>
    </location>
</feature>
<dbReference type="AlphaFoldDB" id="A0AAD5UUI8"/>
<dbReference type="InterPro" id="IPR040976">
    <property type="entry name" value="Pkinase_fungal"/>
</dbReference>
<evidence type="ECO:0000313" key="4">
    <source>
        <dbReference type="Proteomes" id="UP001212997"/>
    </source>
</evidence>
<gene>
    <name evidence="3" type="ORF">NLI96_g9971</name>
</gene>
<feature type="region of interest" description="Disordered" evidence="1">
    <location>
        <begin position="1"/>
        <end position="45"/>
    </location>
</feature>
<feature type="compositionally biased region" description="Pro residues" evidence="1">
    <location>
        <begin position="1"/>
        <end position="10"/>
    </location>
</feature>
<sequence>MPPIPLPSSPLRPGSNTIPSRGASQQEQVTAPIQKSSRSSPIKYANKPIGSLETVEESAVINDSDTYEEDSEFLLHHLSPLPNDWVQPQGHTLVAQIKDAGTISEHIYTPFSQLLNQYSQSLHKLDVVQKHSNVPAHPYVFLPRFRDPPADHPVDFRDKADIVVAVGPASRYEVAPGCDYPDVKFHEIISLIECKPMEEKEDNQVDDYLFELLEARPDMPGVFGLALLPHGYEILWSDASGVIGSGEYRWEDLVPLASYVFSLYVPPPGHHLWDTTLKPSLKPCSSTQDEDDSSPNPTTEQHAAHKMPRKLESLSWDLMGRDGGHLTFERCVIGDPWGRRTDIYQHVGEDGQIMMMKDAYWDTNRRYNELECLKMIHKDGIFPGVVRILPCEVPDIKTAQRATGSFVREPEKVKTRMLMASYGVGFEQAETVLDLLMATYDINEVHRGLVNQKNVLHRDISEFNVLMYPKHHHSADGKLMQNPPVFIRQVLNPTASQEDDVDMSAGLLIDFDNSAYTKDTNFVKPKCCTGTPRFIARSVASGQVLSDNNARTYVPMPHLSPEAAQVYIRSYGQRTYDDYQDSGDTVHGRLIPPRPARGAARPTYFHRPDHDVESIFWALLSSLLHAQPKEIDPHAKDNLRYYEEASDVLDRHIIAAGSIFDGRELLLSFSEEGLERALDPKLWSLTEMLYLMIGQIRPEYAFLDPPPAEDHLHEAMRRLLLEQIVKMQASGDPIPLIPGCSRRTYYEETKIACPVKRKPSHESGQSTRSKGVKAQNYWGTTRETNTTASYGVGFDQAESVLDLLLATYDIIEVHRELVNQRRVLHRDISEFDLLMYPRRQHPANSILLQNPPLFIQQVLNSTASQQADLDKPVGLLIDFDNSAYPKETDFVKTKCRTGTPRFIARSVASGQVLLDDHAYVPMPGLSPAAEQVYIRAYGQKSYDNYQDVGDKFHGRDIPPRLARGVALPAYFHRPDHDVESIFWVLLSSLLHAQPKEIDPHAKVNLRAYQEASDMLDRHVIEADAENDGRDRLLTFSDVKFERALHPQLRSLAEMLHLMMYQIRPEYAFLDPPPAADHLHEAMRRLLLEQIVKMQASGDSIPLIPGCSRRTYRGKESEKETRAAAPVKRKPSHQSGRSIGNKRATAHNYWGTTGETDANKNSFKKILST</sequence>
<feature type="compositionally biased region" description="Polar residues" evidence="1">
    <location>
        <begin position="14"/>
        <end position="40"/>
    </location>
</feature>
<name>A0AAD5UUI8_9APHY</name>
<evidence type="ECO:0000256" key="1">
    <source>
        <dbReference type="SAM" id="MobiDB-lite"/>
    </source>
</evidence>
<reference evidence="3" key="1">
    <citation type="submission" date="2022-07" db="EMBL/GenBank/DDBJ databases">
        <title>Genome Sequence of Physisporinus lineatus.</title>
        <authorList>
            <person name="Buettner E."/>
        </authorList>
    </citation>
    <scope>NUCLEOTIDE SEQUENCE</scope>
    <source>
        <strain evidence="3">VT162</strain>
    </source>
</reference>
<keyword evidence="4" id="KW-1185">Reference proteome</keyword>
<accession>A0AAD5UUI8</accession>
<comment type="caution">
    <text evidence="3">The sequence shown here is derived from an EMBL/GenBank/DDBJ whole genome shotgun (WGS) entry which is preliminary data.</text>
</comment>
<evidence type="ECO:0000259" key="2">
    <source>
        <dbReference type="Pfam" id="PF17667"/>
    </source>
</evidence>
<feature type="compositionally biased region" description="Polar residues" evidence="1">
    <location>
        <begin position="1149"/>
        <end position="1168"/>
    </location>
</feature>
<dbReference type="Proteomes" id="UP001212997">
    <property type="component" value="Unassembled WGS sequence"/>
</dbReference>
<feature type="region of interest" description="Disordered" evidence="1">
    <location>
        <begin position="282"/>
        <end position="308"/>
    </location>
</feature>
<feature type="compositionally biased region" description="Basic and acidic residues" evidence="1">
    <location>
        <begin position="1112"/>
        <end position="1121"/>
    </location>
</feature>
<dbReference type="EMBL" id="JANAWD010000535">
    <property type="protein sequence ID" value="KAJ3478142.1"/>
    <property type="molecule type" value="Genomic_DNA"/>
</dbReference>
<organism evidence="3 4">
    <name type="scientific">Meripilus lineatus</name>
    <dbReference type="NCBI Taxonomy" id="2056292"/>
    <lineage>
        <taxon>Eukaryota</taxon>
        <taxon>Fungi</taxon>
        <taxon>Dikarya</taxon>
        <taxon>Basidiomycota</taxon>
        <taxon>Agaricomycotina</taxon>
        <taxon>Agaricomycetes</taxon>
        <taxon>Polyporales</taxon>
        <taxon>Meripilaceae</taxon>
        <taxon>Meripilus</taxon>
    </lineage>
</organism>
<protein>
    <recommendedName>
        <fullName evidence="2">Fungal-type protein kinase domain-containing protein</fullName>
    </recommendedName>
</protein>
<feature type="domain" description="Fungal-type protein kinase" evidence="2">
    <location>
        <begin position="400"/>
        <end position="620"/>
    </location>
</feature>
<dbReference type="Pfam" id="PF17667">
    <property type="entry name" value="Pkinase_fungal"/>
    <property type="match status" value="2"/>
</dbReference>
<proteinExistence type="predicted"/>
<evidence type="ECO:0000313" key="3">
    <source>
        <dbReference type="EMBL" id="KAJ3478142.1"/>
    </source>
</evidence>